<dbReference type="RefSeq" id="WP_179772793.1">
    <property type="nucleotide sequence ID" value="NZ_JACCFK010000001.1"/>
</dbReference>
<dbReference type="EMBL" id="JACCFK010000001">
    <property type="protein sequence ID" value="NYI88579.1"/>
    <property type="molecule type" value="Genomic_DNA"/>
</dbReference>
<evidence type="ECO:0000256" key="5">
    <source>
        <dbReference type="ARBA" id="ARBA00022989"/>
    </source>
</evidence>
<evidence type="ECO:0000256" key="2">
    <source>
        <dbReference type="ARBA" id="ARBA00011006"/>
    </source>
</evidence>
<accession>A0A853B0X3</accession>
<evidence type="ECO:0000256" key="6">
    <source>
        <dbReference type="ARBA" id="ARBA00023136"/>
    </source>
</evidence>
<comment type="similarity">
    <text evidence="2">Belongs to the UPF0410 family.</text>
</comment>
<evidence type="ECO:0000256" key="1">
    <source>
        <dbReference type="ARBA" id="ARBA00004651"/>
    </source>
</evidence>
<dbReference type="Proteomes" id="UP000549616">
    <property type="component" value="Unassembled WGS sequence"/>
</dbReference>
<organism evidence="8 9">
    <name type="scientific">Amycolatopsis endophytica</name>
    <dbReference type="NCBI Taxonomy" id="860233"/>
    <lineage>
        <taxon>Bacteria</taxon>
        <taxon>Bacillati</taxon>
        <taxon>Actinomycetota</taxon>
        <taxon>Actinomycetes</taxon>
        <taxon>Pseudonocardiales</taxon>
        <taxon>Pseudonocardiaceae</taxon>
        <taxon>Amycolatopsis</taxon>
    </lineage>
</organism>
<dbReference type="GO" id="GO:0005886">
    <property type="term" value="C:plasma membrane"/>
    <property type="evidence" value="ECO:0007669"/>
    <property type="project" value="UniProtKB-SubCell"/>
</dbReference>
<keyword evidence="5 7" id="KW-1133">Transmembrane helix</keyword>
<feature type="transmembrane region" description="Helical" evidence="7">
    <location>
        <begin position="31"/>
        <end position="54"/>
    </location>
</feature>
<evidence type="ECO:0000313" key="8">
    <source>
        <dbReference type="EMBL" id="NYI88579.1"/>
    </source>
</evidence>
<evidence type="ECO:0000313" key="9">
    <source>
        <dbReference type="Proteomes" id="UP000549616"/>
    </source>
</evidence>
<dbReference type="PANTHER" id="PTHR33884">
    <property type="entry name" value="UPF0410 PROTEIN YMGE"/>
    <property type="match status" value="1"/>
</dbReference>
<gene>
    <name evidence="8" type="ORF">HNR02_001902</name>
</gene>
<feature type="transmembrane region" description="Helical" evidence="7">
    <location>
        <begin position="6"/>
        <end position="24"/>
    </location>
</feature>
<comment type="subcellular location">
    <subcellularLocation>
        <location evidence="1">Cell membrane</location>
        <topology evidence="1">Multi-pass membrane protein</topology>
    </subcellularLocation>
</comment>
<protein>
    <submittedName>
        <fullName evidence="8">Putative membrane protein YeaQ/YmgE (Transglycosylase-associated protein family)</fullName>
    </submittedName>
</protein>
<reference evidence="8 9" key="1">
    <citation type="submission" date="2020-07" db="EMBL/GenBank/DDBJ databases">
        <title>Sequencing the genomes of 1000 actinobacteria strains.</title>
        <authorList>
            <person name="Klenk H.-P."/>
        </authorList>
    </citation>
    <scope>NUCLEOTIDE SEQUENCE [LARGE SCALE GENOMIC DNA]</scope>
    <source>
        <strain evidence="8 9">DSM 104006</strain>
    </source>
</reference>
<keyword evidence="9" id="KW-1185">Reference proteome</keyword>
<evidence type="ECO:0000256" key="3">
    <source>
        <dbReference type="ARBA" id="ARBA00022475"/>
    </source>
</evidence>
<sequence>MTIGGIISAIVVGLIIGALGRLVAPGKQGIPIWLTILIGIVAAFIGTAIARGIGYADTKGFDWLELITQIVIAAIGVSLAAGMYGRRRNLTR</sequence>
<dbReference type="InterPro" id="IPR007341">
    <property type="entry name" value="Transgly_assoc"/>
</dbReference>
<evidence type="ECO:0000256" key="7">
    <source>
        <dbReference type="SAM" id="Phobius"/>
    </source>
</evidence>
<evidence type="ECO:0000256" key="4">
    <source>
        <dbReference type="ARBA" id="ARBA00022692"/>
    </source>
</evidence>
<keyword evidence="6 7" id="KW-0472">Membrane</keyword>
<keyword evidence="4 7" id="KW-0812">Transmembrane</keyword>
<feature type="transmembrane region" description="Helical" evidence="7">
    <location>
        <begin position="66"/>
        <end position="85"/>
    </location>
</feature>
<comment type="caution">
    <text evidence="8">The sequence shown here is derived from an EMBL/GenBank/DDBJ whole genome shotgun (WGS) entry which is preliminary data.</text>
</comment>
<dbReference type="PANTHER" id="PTHR33884:SF3">
    <property type="entry name" value="UPF0410 PROTEIN YMGE"/>
    <property type="match status" value="1"/>
</dbReference>
<name>A0A853B0X3_9PSEU</name>
<proteinExistence type="inferred from homology"/>
<dbReference type="AlphaFoldDB" id="A0A853B0X3"/>
<keyword evidence="3" id="KW-1003">Cell membrane</keyword>